<dbReference type="SUPFAM" id="SSF56529">
    <property type="entry name" value="FAH"/>
    <property type="match status" value="1"/>
</dbReference>
<evidence type="ECO:0000313" key="3">
    <source>
        <dbReference type="EMBL" id="MDF8332484.1"/>
    </source>
</evidence>
<keyword evidence="4" id="KW-1185">Reference proteome</keyword>
<keyword evidence="3" id="KW-0378">Hydrolase</keyword>
<comment type="caution">
    <text evidence="3">The sequence shown here is derived from an EMBL/GenBank/DDBJ whole genome shotgun (WGS) entry which is preliminary data.</text>
</comment>
<dbReference type="PANTHER" id="PTHR43211">
    <property type="entry name" value="FUMARYLACETOACETATE HYDROLASE"/>
    <property type="match status" value="1"/>
</dbReference>
<dbReference type="PANTHER" id="PTHR43211:SF1">
    <property type="entry name" value="BLL6422 PROTEIN"/>
    <property type="match status" value="1"/>
</dbReference>
<dbReference type="GO" id="GO:0016787">
    <property type="term" value="F:hydrolase activity"/>
    <property type="evidence" value="ECO:0007669"/>
    <property type="project" value="UniProtKB-KW"/>
</dbReference>
<dbReference type="EMBL" id="JAROCY010000003">
    <property type="protein sequence ID" value="MDF8332484.1"/>
    <property type="molecule type" value="Genomic_DNA"/>
</dbReference>
<evidence type="ECO:0000313" key="4">
    <source>
        <dbReference type="Proteomes" id="UP001222770"/>
    </source>
</evidence>
<reference evidence="3 4" key="1">
    <citation type="submission" date="2023-03" db="EMBL/GenBank/DDBJ databases">
        <title>Novosphingobium cyanobacteriorum sp. nov., isolated from a eutrophic reservoir during the Microcystis bloom period.</title>
        <authorList>
            <person name="Kang M."/>
            <person name="Le V."/>
            <person name="Ko S.-R."/>
            <person name="Lee S.-A."/>
            <person name="Ahn C.-Y."/>
        </authorList>
    </citation>
    <scope>NUCLEOTIDE SEQUENCE [LARGE SCALE GENOMIC DNA]</scope>
    <source>
        <strain evidence="3 4">HBC54</strain>
    </source>
</reference>
<dbReference type="InterPro" id="IPR041072">
    <property type="entry name" value="FAA_hydro_N"/>
</dbReference>
<evidence type="ECO:0000259" key="2">
    <source>
        <dbReference type="Pfam" id="PF18288"/>
    </source>
</evidence>
<accession>A0ABT6CEZ9</accession>
<name>A0ABT6CEZ9_9SPHN</name>
<dbReference type="Pfam" id="PF01557">
    <property type="entry name" value="FAA_hydrolase"/>
    <property type="match status" value="1"/>
</dbReference>
<feature type="domain" description="Fumarylacetoacetase N-terminal" evidence="2">
    <location>
        <begin position="1"/>
        <end position="76"/>
    </location>
</feature>
<organism evidence="3 4">
    <name type="scientific">Novosphingobium cyanobacteriorum</name>
    <dbReference type="NCBI Taxonomy" id="3024215"/>
    <lineage>
        <taxon>Bacteria</taxon>
        <taxon>Pseudomonadati</taxon>
        <taxon>Pseudomonadota</taxon>
        <taxon>Alphaproteobacteria</taxon>
        <taxon>Sphingomonadales</taxon>
        <taxon>Sphingomonadaceae</taxon>
        <taxon>Novosphingobium</taxon>
    </lineage>
</organism>
<protein>
    <submittedName>
        <fullName evidence="3">Fumarylacetoacetate hydrolase family protein</fullName>
    </submittedName>
</protein>
<dbReference type="InterPro" id="IPR011234">
    <property type="entry name" value="Fumarylacetoacetase-like_C"/>
</dbReference>
<evidence type="ECO:0000259" key="1">
    <source>
        <dbReference type="Pfam" id="PF01557"/>
    </source>
</evidence>
<dbReference type="InterPro" id="IPR036663">
    <property type="entry name" value="Fumarylacetoacetase_C_sf"/>
</dbReference>
<sequence length="257" mass="26869">MRLASLPQGRDGRLIVVSDDLVWYADADHIVPTMQALLDAWDRYAPLLESLSIELAHGAIPRKRFHEREAAAPLPRSYGRFGGSDMLMGARDAFVLADEAWSAVFAPAVVVVTGDVPQGADAEAACACIELVGFANEVTLHAHPALDGPVAVATHCSPVFVTPEALGDAWQAGALKAPLAIEHGGAVLHVSAADLDFGAALARLAAARPIRAGSLVGLTLPGAGGAALHHGETVRVDVRDGKGRSLFGAIEQKIVRY</sequence>
<feature type="domain" description="Fumarylacetoacetase-like C-terminal" evidence="1">
    <location>
        <begin position="79"/>
        <end position="254"/>
    </location>
</feature>
<dbReference type="Pfam" id="PF18288">
    <property type="entry name" value="FAA_hydro_N_2"/>
    <property type="match status" value="1"/>
</dbReference>
<dbReference type="Proteomes" id="UP001222770">
    <property type="component" value="Unassembled WGS sequence"/>
</dbReference>
<dbReference type="Gene3D" id="3.90.850.10">
    <property type="entry name" value="Fumarylacetoacetase-like, C-terminal domain"/>
    <property type="match status" value="1"/>
</dbReference>
<proteinExistence type="predicted"/>
<dbReference type="RefSeq" id="WP_277275660.1">
    <property type="nucleotide sequence ID" value="NZ_JAROCY010000003.1"/>
</dbReference>
<gene>
    <name evidence="3" type="ORF">POM99_04655</name>
</gene>